<dbReference type="Gene3D" id="3.10.129.10">
    <property type="entry name" value="Hotdog Thioesterase"/>
    <property type="match status" value="1"/>
</dbReference>
<protein>
    <submittedName>
        <fullName evidence="3">Acyl-CoA thioesterase</fullName>
    </submittedName>
</protein>
<dbReference type="InterPro" id="IPR029069">
    <property type="entry name" value="HotDog_dom_sf"/>
</dbReference>
<evidence type="ECO:0000259" key="2">
    <source>
        <dbReference type="PROSITE" id="PS51770"/>
    </source>
</evidence>
<sequence length="133" mass="14376">MTINDDQALQPEGELSLQLPAGQQAVNMFGDVYGGWVASQLVLASEIRAGQEARGRVATVSVGPMSFMSPVLQGTVLSFYTRVLERGHSSLRIGVEAWGQCPDGQELRKVTRTECVQVAIDPRGHIRALPKAD</sequence>
<gene>
    <name evidence="3" type="ORF">H9C73_00370</name>
</gene>
<organism evidence="3 4">
    <name type="scientific">Marinobacterium alkalitolerans</name>
    <dbReference type="NCBI Taxonomy" id="1542925"/>
    <lineage>
        <taxon>Bacteria</taxon>
        <taxon>Pseudomonadati</taxon>
        <taxon>Pseudomonadota</taxon>
        <taxon>Gammaproteobacteria</taxon>
        <taxon>Oceanospirillales</taxon>
        <taxon>Oceanospirillaceae</taxon>
        <taxon>Marinobacterium</taxon>
    </lineage>
</organism>
<comment type="caution">
    <text evidence="3">The sequence shown here is derived from an EMBL/GenBank/DDBJ whole genome shotgun (WGS) entry which is preliminary data.</text>
</comment>
<dbReference type="PROSITE" id="PS51770">
    <property type="entry name" value="HOTDOG_ACOT"/>
    <property type="match status" value="1"/>
</dbReference>
<dbReference type="CDD" id="cd03442">
    <property type="entry name" value="BFIT_BACH"/>
    <property type="match status" value="1"/>
</dbReference>
<feature type="domain" description="HotDog ACOT-type" evidence="2">
    <location>
        <begin position="11"/>
        <end position="123"/>
    </location>
</feature>
<keyword evidence="1" id="KW-0378">Hydrolase</keyword>
<dbReference type="Proteomes" id="UP000810171">
    <property type="component" value="Unassembled WGS sequence"/>
</dbReference>
<evidence type="ECO:0000256" key="1">
    <source>
        <dbReference type="PROSITE-ProRule" id="PRU01106"/>
    </source>
</evidence>
<dbReference type="Pfam" id="PF03061">
    <property type="entry name" value="4HBT"/>
    <property type="match status" value="1"/>
</dbReference>
<dbReference type="EMBL" id="JACVEW010000001">
    <property type="protein sequence ID" value="MBP0047173.1"/>
    <property type="molecule type" value="Genomic_DNA"/>
</dbReference>
<proteinExistence type="predicted"/>
<evidence type="ECO:0000313" key="4">
    <source>
        <dbReference type="Proteomes" id="UP000810171"/>
    </source>
</evidence>
<evidence type="ECO:0000313" key="3">
    <source>
        <dbReference type="EMBL" id="MBP0047173.1"/>
    </source>
</evidence>
<name>A0ABS3Z7F7_9GAMM</name>
<dbReference type="SUPFAM" id="SSF54637">
    <property type="entry name" value="Thioesterase/thiol ester dehydrase-isomerase"/>
    <property type="match status" value="1"/>
</dbReference>
<dbReference type="InterPro" id="IPR033120">
    <property type="entry name" value="HOTDOG_ACOT"/>
</dbReference>
<keyword evidence="4" id="KW-1185">Reference proteome</keyword>
<dbReference type="InterPro" id="IPR006683">
    <property type="entry name" value="Thioestr_dom"/>
</dbReference>
<dbReference type="RefSeq" id="WP_209285789.1">
    <property type="nucleotide sequence ID" value="NZ_JACVEW010000001.1"/>
</dbReference>
<reference evidence="3 4" key="1">
    <citation type="submission" date="2020-09" db="EMBL/GenBank/DDBJ databases">
        <authorList>
            <person name="Tanuku N.R.S."/>
        </authorList>
    </citation>
    <scope>NUCLEOTIDE SEQUENCE [LARGE SCALE GENOMIC DNA]</scope>
    <source>
        <strain evidence="3 4">AK62</strain>
    </source>
</reference>
<accession>A0ABS3Z7F7</accession>